<proteinExistence type="predicted"/>
<accession>A0A6B0UUZ0</accession>
<dbReference type="AlphaFoldDB" id="A0A6B0UUZ0"/>
<protein>
    <submittedName>
        <fullName evidence="2">Putative secreted protein</fullName>
    </submittedName>
</protein>
<feature type="chain" id="PRO_5025675414" evidence="1">
    <location>
        <begin position="25"/>
        <end position="144"/>
    </location>
</feature>
<evidence type="ECO:0000313" key="2">
    <source>
        <dbReference type="EMBL" id="MXU93334.1"/>
    </source>
</evidence>
<keyword evidence="1" id="KW-0732">Signal</keyword>
<feature type="signal peptide" evidence="1">
    <location>
        <begin position="1"/>
        <end position="24"/>
    </location>
</feature>
<sequence>MTAKLFFLITQLLLIFFGHDPASGPCSTSQVWCQYLASAFLYHQDVPGPCCFVTSPSFPMLAPSPTNALLRRILASGHCCTTRSMTAKLFFLITQLLLIFFGHDPASGPCSTSQVWCQDLASAFLYPQDVPGPCCFVTSPSFRC</sequence>
<evidence type="ECO:0000256" key="1">
    <source>
        <dbReference type="SAM" id="SignalP"/>
    </source>
</evidence>
<name>A0A6B0UUZ0_IXORI</name>
<organism evidence="2">
    <name type="scientific">Ixodes ricinus</name>
    <name type="common">Common tick</name>
    <name type="synonym">Acarus ricinus</name>
    <dbReference type="NCBI Taxonomy" id="34613"/>
    <lineage>
        <taxon>Eukaryota</taxon>
        <taxon>Metazoa</taxon>
        <taxon>Ecdysozoa</taxon>
        <taxon>Arthropoda</taxon>
        <taxon>Chelicerata</taxon>
        <taxon>Arachnida</taxon>
        <taxon>Acari</taxon>
        <taxon>Parasitiformes</taxon>
        <taxon>Ixodida</taxon>
        <taxon>Ixodoidea</taxon>
        <taxon>Ixodidae</taxon>
        <taxon>Ixodinae</taxon>
        <taxon>Ixodes</taxon>
    </lineage>
</organism>
<reference evidence="2" key="1">
    <citation type="submission" date="2019-12" db="EMBL/GenBank/DDBJ databases">
        <title>An insight into the sialome of adult female Ixodes ricinus ticks feeding for 6 days.</title>
        <authorList>
            <person name="Perner J."/>
            <person name="Ribeiro J.M.C."/>
        </authorList>
    </citation>
    <scope>NUCLEOTIDE SEQUENCE</scope>
    <source>
        <strain evidence="2">Semi-engorged</strain>
        <tissue evidence="2">Salivary glands</tissue>
    </source>
</reference>
<dbReference type="EMBL" id="GIFC01011251">
    <property type="protein sequence ID" value="MXU93334.1"/>
    <property type="molecule type" value="Transcribed_RNA"/>
</dbReference>